<gene>
    <name evidence="1" type="ORF">CALMAC_LOCUS4318</name>
</gene>
<reference evidence="1 2" key="1">
    <citation type="submission" date="2019-01" db="EMBL/GenBank/DDBJ databases">
        <authorList>
            <person name="Sayadi A."/>
        </authorList>
    </citation>
    <scope>NUCLEOTIDE SEQUENCE [LARGE SCALE GENOMIC DNA]</scope>
</reference>
<dbReference type="AlphaFoldDB" id="A0A653BWH2"/>
<evidence type="ECO:0000313" key="1">
    <source>
        <dbReference type="EMBL" id="VEN39995.1"/>
    </source>
</evidence>
<sequence length="48" mass="5842">MPYWKRRWFCTRCFVGLQFEFLTLQNHKGQCGPGLFERSESCVLTRRK</sequence>
<evidence type="ECO:0000313" key="2">
    <source>
        <dbReference type="Proteomes" id="UP000410492"/>
    </source>
</evidence>
<organism evidence="1 2">
    <name type="scientific">Callosobruchus maculatus</name>
    <name type="common">Southern cowpea weevil</name>
    <name type="synonym">Pulse bruchid</name>
    <dbReference type="NCBI Taxonomy" id="64391"/>
    <lineage>
        <taxon>Eukaryota</taxon>
        <taxon>Metazoa</taxon>
        <taxon>Ecdysozoa</taxon>
        <taxon>Arthropoda</taxon>
        <taxon>Hexapoda</taxon>
        <taxon>Insecta</taxon>
        <taxon>Pterygota</taxon>
        <taxon>Neoptera</taxon>
        <taxon>Endopterygota</taxon>
        <taxon>Coleoptera</taxon>
        <taxon>Polyphaga</taxon>
        <taxon>Cucujiformia</taxon>
        <taxon>Chrysomeloidea</taxon>
        <taxon>Chrysomelidae</taxon>
        <taxon>Bruchinae</taxon>
        <taxon>Bruchini</taxon>
        <taxon>Callosobruchus</taxon>
    </lineage>
</organism>
<keyword evidence="2" id="KW-1185">Reference proteome</keyword>
<proteinExistence type="predicted"/>
<protein>
    <submittedName>
        <fullName evidence="1">Uncharacterized protein</fullName>
    </submittedName>
</protein>
<name>A0A653BWH2_CALMS</name>
<accession>A0A653BWH2</accession>
<dbReference type="OrthoDB" id="294251at2759"/>
<dbReference type="EMBL" id="CAACVG010006227">
    <property type="protein sequence ID" value="VEN39995.1"/>
    <property type="molecule type" value="Genomic_DNA"/>
</dbReference>
<dbReference type="Proteomes" id="UP000410492">
    <property type="component" value="Unassembled WGS sequence"/>
</dbReference>